<dbReference type="Pfam" id="PF00171">
    <property type="entry name" value="Aldedh"/>
    <property type="match status" value="1"/>
</dbReference>
<evidence type="ECO:0000256" key="7">
    <source>
        <dbReference type="RuleBase" id="RU003345"/>
    </source>
</evidence>
<dbReference type="Gene3D" id="3.40.309.10">
    <property type="entry name" value="Aldehyde Dehydrogenase, Chain A, domain 2"/>
    <property type="match status" value="1"/>
</dbReference>
<dbReference type="Proteomes" id="UP000015104">
    <property type="component" value="Unassembled WGS sequence"/>
</dbReference>
<dbReference type="STRING" id="32264.T1KAX0"/>
<dbReference type="InterPro" id="IPR016160">
    <property type="entry name" value="Ald_DH_CS_CYS"/>
</dbReference>
<dbReference type="InterPro" id="IPR016161">
    <property type="entry name" value="Ald_DH/histidinol_DH"/>
</dbReference>
<evidence type="ECO:0000256" key="5">
    <source>
        <dbReference type="PIRSR" id="PIRSR036492-1"/>
    </source>
</evidence>
<dbReference type="OrthoDB" id="440325at2759"/>
<keyword evidence="2 4" id="KW-0560">Oxidoreductase</keyword>
<feature type="domain" description="Aldehyde dehydrogenase" evidence="8">
    <location>
        <begin position="12"/>
        <end position="437"/>
    </location>
</feature>
<protein>
    <recommendedName>
        <fullName evidence="4">Aldehyde dehydrogenase</fullName>
    </recommendedName>
</protein>
<keyword evidence="3" id="KW-0520">NAD</keyword>
<dbReference type="InterPro" id="IPR016162">
    <property type="entry name" value="Ald_DH_N"/>
</dbReference>
<dbReference type="EnsemblMetazoa" id="tetur08g02050.1">
    <property type="protein sequence ID" value="tetur08g02050.1"/>
    <property type="gene ID" value="tetur08g02050"/>
</dbReference>
<dbReference type="GO" id="GO:0004029">
    <property type="term" value="F:aldehyde dehydrogenase (NAD+) activity"/>
    <property type="evidence" value="ECO:0007669"/>
    <property type="project" value="TreeGrafter"/>
</dbReference>
<evidence type="ECO:0000256" key="3">
    <source>
        <dbReference type="ARBA" id="ARBA00023027"/>
    </source>
</evidence>
<dbReference type="OMA" id="PCIQGQV"/>
<dbReference type="PROSITE" id="PS00070">
    <property type="entry name" value="ALDEHYDE_DEHYDR_CYS"/>
    <property type="match status" value="1"/>
</dbReference>
<evidence type="ECO:0000256" key="4">
    <source>
        <dbReference type="PIRNR" id="PIRNR036492"/>
    </source>
</evidence>
<reference evidence="9" key="2">
    <citation type="submission" date="2015-06" db="UniProtKB">
        <authorList>
            <consortium name="EnsemblMetazoa"/>
        </authorList>
    </citation>
    <scope>IDENTIFICATION</scope>
</reference>
<evidence type="ECO:0000256" key="1">
    <source>
        <dbReference type="ARBA" id="ARBA00009986"/>
    </source>
</evidence>
<dbReference type="GO" id="GO:0005737">
    <property type="term" value="C:cytoplasm"/>
    <property type="evidence" value="ECO:0007669"/>
    <property type="project" value="TreeGrafter"/>
</dbReference>
<gene>
    <name evidence="9" type="primary">107362690</name>
</gene>
<dbReference type="InterPro" id="IPR012394">
    <property type="entry name" value="Aldehyde_DH_NAD(P)"/>
</dbReference>
<dbReference type="SUPFAM" id="SSF53720">
    <property type="entry name" value="ALDH-like"/>
    <property type="match status" value="1"/>
</dbReference>
<dbReference type="InterPro" id="IPR016163">
    <property type="entry name" value="Ald_DH_C"/>
</dbReference>
<proteinExistence type="inferred from homology"/>
<organism evidence="9 10">
    <name type="scientific">Tetranychus urticae</name>
    <name type="common">Two-spotted spider mite</name>
    <dbReference type="NCBI Taxonomy" id="32264"/>
    <lineage>
        <taxon>Eukaryota</taxon>
        <taxon>Metazoa</taxon>
        <taxon>Ecdysozoa</taxon>
        <taxon>Arthropoda</taxon>
        <taxon>Chelicerata</taxon>
        <taxon>Arachnida</taxon>
        <taxon>Acari</taxon>
        <taxon>Acariformes</taxon>
        <taxon>Trombidiformes</taxon>
        <taxon>Prostigmata</taxon>
        <taxon>Eleutherengona</taxon>
        <taxon>Raphignathae</taxon>
        <taxon>Tetranychoidea</taxon>
        <taxon>Tetranychidae</taxon>
        <taxon>Tetranychus</taxon>
    </lineage>
</organism>
<sequence length="474" mass="53422">MPENGENSTPSQLVATARRAYASDITKDVAFRREQLEKLDTMLVTNESVLAEAIKQDLRKPYFEAIITEIEFVRNEIHAILNNFESWAKPQKVSKSLMTLFDSVYLHPEPYGVALIIGAWNYPLMLTLCPMIGAIASGNTIIVKPSELASATSKALAALIPRYLDKDCYQVFLGGPEETKNLIKEKFDYIFYTGSSRIGKLIYLEAAKHLTPVTLELGGKSPLYYDDSADENPAAIMRLVWGKYVNNGQTCVAPDYVLCSKKVQNSLIKQLPQVIEEFYSDDPKTHKDYGRIININHFKRLVKLIEDNKSKIVFGGNYDEQELYIEPTVMANVSPNDSIMQDEIFGPILPIVIMDSVEDAIEFINNGEKPLSLYIFSKNQSIVDKISQKTSSGSICVNDCLIHLSVDSLPFGGVGNSGIGRYRGKFSFETFTHYKSVLHRGYNFILEALGSHRYPPYTPRSLTLMSLLTRKRWF</sequence>
<dbReference type="InterPro" id="IPR029510">
    <property type="entry name" value="Ald_DH_CS_GLU"/>
</dbReference>
<comment type="similarity">
    <text evidence="1 4 7">Belongs to the aldehyde dehydrogenase family.</text>
</comment>
<dbReference type="AlphaFoldDB" id="T1KAX0"/>
<dbReference type="EMBL" id="CAEY01001943">
    <property type="status" value="NOT_ANNOTATED_CDS"/>
    <property type="molecule type" value="Genomic_DNA"/>
</dbReference>
<evidence type="ECO:0000313" key="9">
    <source>
        <dbReference type="EnsemblMetazoa" id="tetur08g02050.1"/>
    </source>
</evidence>
<dbReference type="FunFam" id="3.40.309.10:FF:000003">
    <property type="entry name" value="Aldehyde dehydrogenase"/>
    <property type="match status" value="1"/>
</dbReference>
<dbReference type="eggNOG" id="KOG2456">
    <property type="taxonomic scope" value="Eukaryota"/>
</dbReference>
<dbReference type="HOGENOM" id="CLU_005391_3_1_1"/>
<dbReference type="PROSITE" id="PS00687">
    <property type="entry name" value="ALDEHYDE_DEHYDR_GLU"/>
    <property type="match status" value="1"/>
</dbReference>
<feature type="active site" evidence="5">
    <location>
        <position position="251"/>
    </location>
</feature>
<evidence type="ECO:0000256" key="6">
    <source>
        <dbReference type="PROSITE-ProRule" id="PRU10007"/>
    </source>
</evidence>
<dbReference type="GO" id="GO:0006081">
    <property type="term" value="P:aldehyde metabolic process"/>
    <property type="evidence" value="ECO:0007669"/>
    <property type="project" value="InterPro"/>
</dbReference>
<accession>T1KAX0</accession>
<evidence type="ECO:0000259" key="8">
    <source>
        <dbReference type="Pfam" id="PF00171"/>
    </source>
</evidence>
<dbReference type="PANTHER" id="PTHR43570:SF16">
    <property type="entry name" value="ALDEHYDE DEHYDROGENASE TYPE III, ISOFORM Q"/>
    <property type="match status" value="1"/>
</dbReference>
<dbReference type="Gene3D" id="3.40.605.10">
    <property type="entry name" value="Aldehyde Dehydrogenase, Chain A, domain 1"/>
    <property type="match status" value="1"/>
</dbReference>
<dbReference type="PIRSF" id="PIRSF036492">
    <property type="entry name" value="ALDH"/>
    <property type="match status" value="1"/>
</dbReference>
<dbReference type="FunFam" id="3.40.605.10:FF:000004">
    <property type="entry name" value="Aldehyde dehydrogenase"/>
    <property type="match status" value="1"/>
</dbReference>
<dbReference type="KEGG" id="tut:107362690"/>
<keyword evidence="10" id="KW-1185">Reference proteome</keyword>
<reference evidence="10" key="1">
    <citation type="submission" date="2011-08" db="EMBL/GenBank/DDBJ databases">
        <authorList>
            <person name="Rombauts S."/>
        </authorList>
    </citation>
    <scope>NUCLEOTIDE SEQUENCE</scope>
    <source>
        <strain evidence="10">London</strain>
    </source>
</reference>
<dbReference type="PANTHER" id="PTHR43570">
    <property type="entry name" value="ALDEHYDE DEHYDROGENASE"/>
    <property type="match status" value="1"/>
</dbReference>
<name>T1KAX0_TETUR</name>
<feature type="active site" evidence="5 6">
    <location>
        <position position="216"/>
    </location>
</feature>
<evidence type="ECO:0000256" key="2">
    <source>
        <dbReference type="ARBA" id="ARBA00023002"/>
    </source>
</evidence>
<evidence type="ECO:0000313" key="10">
    <source>
        <dbReference type="Proteomes" id="UP000015104"/>
    </source>
</evidence>
<dbReference type="InterPro" id="IPR015590">
    <property type="entry name" value="Aldehyde_DH_dom"/>
</dbReference>